<protein>
    <submittedName>
        <fullName evidence="3">Fucose isomerase</fullName>
    </submittedName>
</protein>
<dbReference type="InterPro" id="IPR009015">
    <property type="entry name" value="Fucose_isomerase_N/cen_sf"/>
</dbReference>
<accession>A0A9D1SW17</accession>
<dbReference type="SUPFAM" id="SSF53743">
    <property type="entry name" value="FucI/AraA N-terminal and middle domains"/>
    <property type="match status" value="1"/>
</dbReference>
<reference evidence="3" key="2">
    <citation type="journal article" date="2021" name="PeerJ">
        <title>Extensive microbial diversity within the chicken gut microbiome revealed by metagenomics and culture.</title>
        <authorList>
            <person name="Gilroy R."/>
            <person name="Ravi A."/>
            <person name="Getino M."/>
            <person name="Pursley I."/>
            <person name="Horton D.L."/>
            <person name="Alikhan N.F."/>
            <person name="Baker D."/>
            <person name="Gharbi K."/>
            <person name="Hall N."/>
            <person name="Watson M."/>
            <person name="Adriaenssens E.M."/>
            <person name="Foster-Nyarko E."/>
            <person name="Jarju S."/>
            <person name="Secka A."/>
            <person name="Antonio M."/>
            <person name="Oren A."/>
            <person name="Chaudhuri R.R."/>
            <person name="La Ragione R."/>
            <person name="Hildebrand F."/>
            <person name="Pallen M.J."/>
        </authorList>
    </citation>
    <scope>NUCLEOTIDE SEQUENCE</scope>
    <source>
        <strain evidence="3">10406</strain>
    </source>
</reference>
<dbReference type="SUPFAM" id="SSF50443">
    <property type="entry name" value="FucI/AraA C-terminal domain-like"/>
    <property type="match status" value="1"/>
</dbReference>
<comment type="caution">
    <text evidence="3">The sequence shown here is derived from an EMBL/GenBank/DDBJ whole genome shotgun (WGS) entry which is preliminary data.</text>
</comment>
<proteinExistence type="predicted"/>
<keyword evidence="1 3" id="KW-0413">Isomerase</keyword>
<dbReference type="AlphaFoldDB" id="A0A9D1SW17"/>
<name>A0A9D1SW17_9FIRM</name>
<dbReference type="PANTHER" id="PTHR36120">
    <property type="entry name" value="FUCOSE ISOMERASE"/>
    <property type="match status" value="1"/>
</dbReference>
<dbReference type="Proteomes" id="UP000886857">
    <property type="component" value="Unassembled WGS sequence"/>
</dbReference>
<dbReference type="InterPro" id="IPR004216">
    <property type="entry name" value="Fuc/Ara_isomerase_C"/>
</dbReference>
<evidence type="ECO:0000256" key="2">
    <source>
        <dbReference type="ARBA" id="ARBA00023277"/>
    </source>
</evidence>
<dbReference type="GO" id="GO:0005996">
    <property type="term" value="P:monosaccharide metabolic process"/>
    <property type="evidence" value="ECO:0007669"/>
    <property type="project" value="InterPro"/>
</dbReference>
<evidence type="ECO:0000313" key="4">
    <source>
        <dbReference type="Proteomes" id="UP000886857"/>
    </source>
</evidence>
<organism evidence="3 4">
    <name type="scientific">Candidatus Limadaptatus stercoripullorum</name>
    <dbReference type="NCBI Taxonomy" id="2840846"/>
    <lineage>
        <taxon>Bacteria</taxon>
        <taxon>Bacillati</taxon>
        <taxon>Bacillota</taxon>
        <taxon>Clostridia</taxon>
        <taxon>Eubacteriales</taxon>
        <taxon>Candidatus Limadaptatus</taxon>
    </lineage>
</organism>
<reference evidence="3" key="1">
    <citation type="submission" date="2020-10" db="EMBL/GenBank/DDBJ databases">
        <authorList>
            <person name="Gilroy R."/>
        </authorList>
    </citation>
    <scope>NUCLEOTIDE SEQUENCE</scope>
    <source>
        <strain evidence="3">10406</strain>
    </source>
</reference>
<gene>
    <name evidence="3" type="ORF">IAC73_02225</name>
</gene>
<sequence>MAKRKVKIGLVCLARNTFDYKAAEEIYHGIVRALGEREDLELAAYPDLVMLGGEAAEAGEFLRREGVDGVALISGTFHLGILALEIKKRCDKPLLLWGLPELPYNGGKIRLNSVCGVNLNASNLFKSGHTDFTYKVSDGIDEDWLDAVRMIAALREARVCVLGSRAHGFYNVDVDELALYRKYGCTVDFAELSEAFSYPADEKAKAEYSARVEKEFDCGGITSAQKEKVAALAASLRAFSESRGYSAVAVRCWPEFAASYGIAPCASMSLVQDDGLIFACEGDVDCALTMICHKAAGADAPFMADVSQVDTMANTALMWHCGVAPRCLAGGGCTATLDTYFAGGKGVTAGFVLKCGRVDIARLDSVNGRYRLYTESGEAVPMDKLLTGTYAKVKFDRPATEVMDRIIYGGVAHHVSMAYGDFSGAFAAFAKLTGTERI</sequence>
<dbReference type="GO" id="GO:0005737">
    <property type="term" value="C:cytoplasm"/>
    <property type="evidence" value="ECO:0007669"/>
    <property type="project" value="InterPro"/>
</dbReference>
<keyword evidence="2" id="KW-0119">Carbohydrate metabolism</keyword>
<evidence type="ECO:0000256" key="1">
    <source>
        <dbReference type="ARBA" id="ARBA00023235"/>
    </source>
</evidence>
<evidence type="ECO:0000313" key="3">
    <source>
        <dbReference type="EMBL" id="HIU98643.1"/>
    </source>
</evidence>
<dbReference type="EMBL" id="DVOE01000032">
    <property type="protein sequence ID" value="HIU98643.1"/>
    <property type="molecule type" value="Genomic_DNA"/>
</dbReference>
<dbReference type="GO" id="GO:0016861">
    <property type="term" value="F:intramolecular oxidoreductase activity, interconverting aldoses and ketoses"/>
    <property type="evidence" value="ECO:0007669"/>
    <property type="project" value="InterPro"/>
</dbReference>
<dbReference type="PANTHER" id="PTHR36120:SF1">
    <property type="entry name" value="L-FUCOSE ISOMERASE C-TERMINAL DOMAIN-CONTAINING PROTEIN"/>
    <property type="match status" value="1"/>
</dbReference>